<evidence type="ECO:0000256" key="1">
    <source>
        <dbReference type="SAM" id="SignalP"/>
    </source>
</evidence>
<keyword evidence="3" id="KW-1185">Reference proteome</keyword>
<sequence>MKKLVLFILTLFCINVASSANAMEIEGLLDQALSLQKSGDKAGLEKTLNLSAVALEKETKESKGDFKDKLTSSLGGLKSMIPLASKGLVKQNALQKLVSTIKLLLGANRISGMLGGGSLVGKAAGLKSNLGLMQMGMSALGGGGGDQMGSLIKGALGGVGNLEKGGLAAKAAEPALKKQLGSILDMVKKGV</sequence>
<evidence type="ECO:0008006" key="4">
    <source>
        <dbReference type="Google" id="ProtNLM"/>
    </source>
</evidence>
<protein>
    <recommendedName>
        <fullName evidence="4">DUF2780 domain-containing protein</fullName>
    </recommendedName>
</protein>
<organism evidence="2 3">
    <name type="scientific">Lacihabitans lacunae</name>
    <dbReference type="NCBI Taxonomy" id="1028214"/>
    <lineage>
        <taxon>Bacteria</taxon>
        <taxon>Pseudomonadati</taxon>
        <taxon>Bacteroidota</taxon>
        <taxon>Cytophagia</taxon>
        <taxon>Cytophagales</taxon>
        <taxon>Leadbetterellaceae</taxon>
        <taxon>Lacihabitans</taxon>
    </lineage>
</organism>
<dbReference type="EMBL" id="JBHRYQ010000001">
    <property type="protein sequence ID" value="MFC3812005.1"/>
    <property type="molecule type" value="Genomic_DNA"/>
</dbReference>
<feature type="signal peptide" evidence="1">
    <location>
        <begin position="1"/>
        <end position="22"/>
    </location>
</feature>
<feature type="chain" id="PRO_5047381399" description="DUF2780 domain-containing protein" evidence="1">
    <location>
        <begin position="23"/>
        <end position="191"/>
    </location>
</feature>
<keyword evidence="1" id="KW-0732">Signal</keyword>
<gene>
    <name evidence="2" type="ORF">ACFOOI_15195</name>
</gene>
<reference evidence="3" key="1">
    <citation type="journal article" date="2019" name="Int. J. Syst. Evol. Microbiol.">
        <title>The Global Catalogue of Microorganisms (GCM) 10K type strain sequencing project: providing services to taxonomists for standard genome sequencing and annotation.</title>
        <authorList>
            <consortium name="The Broad Institute Genomics Platform"/>
            <consortium name="The Broad Institute Genome Sequencing Center for Infectious Disease"/>
            <person name="Wu L."/>
            <person name="Ma J."/>
        </authorList>
    </citation>
    <scope>NUCLEOTIDE SEQUENCE [LARGE SCALE GENOMIC DNA]</scope>
    <source>
        <strain evidence="3">CECT 7956</strain>
    </source>
</reference>
<evidence type="ECO:0000313" key="2">
    <source>
        <dbReference type="EMBL" id="MFC3812005.1"/>
    </source>
</evidence>
<name>A0ABV7Z0G4_9BACT</name>
<accession>A0ABV7Z0G4</accession>
<dbReference type="Proteomes" id="UP001595616">
    <property type="component" value="Unassembled WGS sequence"/>
</dbReference>
<comment type="caution">
    <text evidence="2">The sequence shown here is derived from an EMBL/GenBank/DDBJ whole genome shotgun (WGS) entry which is preliminary data.</text>
</comment>
<proteinExistence type="predicted"/>
<dbReference type="RefSeq" id="WP_379838865.1">
    <property type="nucleotide sequence ID" value="NZ_JBHRYQ010000001.1"/>
</dbReference>
<evidence type="ECO:0000313" key="3">
    <source>
        <dbReference type="Proteomes" id="UP001595616"/>
    </source>
</evidence>